<dbReference type="RefSeq" id="WP_338687031.1">
    <property type="nucleotide sequence ID" value="NZ_AP024702.1"/>
</dbReference>
<dbReference type="EMBL" id="AP024702">
    <property type="protein sequence ID" value="BCX50118.1"/>
    <property type="molecule type" value="Genomic_DNA"/>
</dbReference>
<gene>
    <name evidence="8" type="ORF">HAHE_40260</name>
</gene>
<keyword evidence="9" id="KW-1185">Reference proteome</keyword>
<evidence type="ECO:0000256" key="6">
    <source>
        <dbReference type="SAM" id="MobiDB-lite"/>
    </source>
</evidence>
<dbReference type="Gene3D" id="3.30.700.10">
    <property type="entry name" value="Glycoprotein, Type 4 Pilin"/>
    <property type="match status" value="1"/>
</dbReference>
<name>A0ABM7RJP2_9BACT</name>
<feature type="compositionally biased region" description="Basic and acidic residues" evidence="6">
    <location>
        <begin position="169"/>
        <end position="182"/>
    </location>
</feature>
<keyword evidence="3 7" id="KW-0812">Transmembrane</keyword>
<dbReference type="InterPro" id="IPR045584">
    <property type="entry name" value="Pilin-like"/>
</dbReference>
<keyword evidence="5 7" id="KW-0472">Membrane</keyword>
<dbReference type="SUPFAM" id="SSF54523">
    <property type="entry name" value="Pili subunits"/>
    <property type="match status" value="1"/>
</dbReference>
<feature type="transmembrane region" description="Helical" evidence="7">
    <location>
        <begin position="17"/>
        <end position="38"/>
    </location>
</feature>
<evidence type="ECO:0000256" key="1">
    <source>
        <dbReference type="ARBA" id="ARBA00004167"/>
    </source>
</evidence>
<comment type="subcellular location">
    <subcellularLocation>
        <location evidence="1">Membrane</location>
        <topology evidence="1">Single-pass membrane protein</topology>
    </subcellularLocation>
</comment>
<evidence type="ECO:0000313" key="8">
    <source>
        <dbReference type="EMBL" id="BCX50118.1"/>
    </source>
</evidence>
<dbReference type="InterPro" id="IPR000983">
    <property type="entry name" value="Bac_GSPG_pilin"/>
</dbReference>
<reference evidence="8 9" key="1">
    <citation type="submission" date="2021-06" db="EMBL/GenBank/DDBJ databases">
        <title>Complete genome of Haloferula helveola possessing various polysaccharide degrading enzymes.</title>
        <authorList>
            <person name="Takami H."/>
            <person name="Huang C."/>
            <person name="Hamasaki K."/>
        </authorList>
    </citation>
    <scope>NUCLEOTIDE SEQUENCE [LARGE SCALE GENOMIC DNA]</scope>
    <source>
        <strain evidence="8 9">CN-1</strain>
    </source>
</reference>
<accession>A0ABM7RJP2</accession>
<evidence type="ECO:0000256" key="5">
    <source>
        <dbReference type="ARBA" id="ARBA00023136"/>
    </source>
</evidence>
<dbReference type="Proteomes" id="UP001374893">
    <property type="component" value="Chromosome"/>
</dbReference>
<evidence type="ECO:0000256" key="3">
    <source>
        <dbReference type="ARBA" id="ARBA00022692"/>
    </source>
</evidence>
<sequence>MKTCPKRATGGFTLMEMLVVVSIIVILAGLTFGGFNFVKAKQAREQAKVQIGLLQLALEEYKADNGAYPVNAVSNGKNGTSEVYDALYPQNADDKVYLSELNPDNDGQGWLAGQTGRSLKIYDPWGTEYFYRTNNPARPNRSFAANPDFDLWSAGPDGQTSAGSNGSYDPKHPDNLDDIRGW</sequence>
<keyword evidence="4 7" id="KW-1133">Transmembrane helix</keyword>
<dbReference type="PANTHER" id="PTHR30093">
    <property type="entry name" value="GENERAL SECRETION PATHWAY PROTEIN G"/>
    <property type="match status" value="1"/>
</dbReference>
<dbReference type="PANTHER" id="PTHR30093:SF44">
    <property type="entry name" value="TYPE II SECRETION SYSTEM CORE PROTEIN G"/>
    <property type="match status" value="1"/>
</dbReference>
<dbReference type="Pfam" id="PF07963">
    <property type="entry name" value="N_methyl"/>
    <property type="match status" value="1"/>
</dbReference>
<feature type="compositionally biased region" description="Polar residues" evidence="6">
    <location>
        <begin position="158"/>
        <end position="167"/>
    </location>
</feature>
<evidence type="ECO:0000256" key="7">
    <source>
        <dbReference type="SAM" id="Phobius"/>
    </source>
</evidence>
<protein>
    <submittedName>
        <fullName evidence="8">Type II secretory pathway, pseudopilin PulG</fullName>
    </submittedName>
</protein>
<organism evidence="8 9">
    <name type="scientific">Haloferula helveola</name>
    <dbReference type="NCBI Taxonomy" id="490095"/>
    <lineage>
        <taxon>Bacteria</taxon>
        <taxon>Pseudomonadati</taxon>
        <taxon>Verrucomicrobiota</taxon>
        <taxon>Verrucomicrobiia</taxon>
        <taxon>Verrucomicrobiales</taxon>
        <taxon>Verrucomicrobiaceae</taxon>
        <taxon>Haloferula</taxon>
    </lineage>
</organism>
<evidence type="ECO:0000313" key="9">
    <source>
        <dbReference type="Proteomes" id="UP001374893"/>
    </source>
</evidence>
<proteinExistence type="predicted"/>
<dbReference type="InterPro" id="IPR012902">
    <property type="entry name" value="N_methyl_site"/>
</dbReference>
<feature type="region of interest" description="Disordered" evidence="6">
    <location>
        <begin position="148"/>
        <end position="182"/>
    </location>
</feature>
<evidence type="ECO:0000256" key="2">
    <source>
        <dbReference type="ARBA" id="ARBA00022481"/>
    </source>
</evidence>
<evidence type="ECO:0000256" key="4">
    <source>
        <dbReference type="ARBA" id="ARBA00022989"/>
    </source>
</evidence>
<dbReference type="PRINTS" id="PR00813">
    <property type="entry name" value="BCTERIALGSPG"/>
</dbReference>
<keyword evidence="2" id="KW-0488">Methylation</keyword>
<dbReference type="NCBIfam" id="TIGR02532">
    <property type="entry name" value="IV_pilin_GFxxxE"/>
    <property type="match status" value="1"/>
</dbReference>